<evidence type="ECO:0000256" key="1">
    <source>
        <dbReference type="ARBA" id="ARBA00005695"/>
    </source>
</evidence>
<gene>
    <name evidence="5" type="ORF">L21SP5_02194</name>
</gene>
<evidence type="ECO:0000313" key="5">
    <source>
        <dbReference type="EMBL" id="ALO15827.1"/>
    </source>
</evidence>
<keyword evidence="3" id="KW-0732">Signal</keyword>
<dbReference type="AlphaFoldDB" id="A0A0S2I0E4"/>
<name>A0A0S2I0E4_9BACT</name>
<dbReference type="PANTHER" id="PTHR30290:SF9">
    <property type="entry name" value="OLIGOPEPTIDE-BINDING PROTEIN APPA"/>
    <property type="match status" value="1"/>
</dbReference>
<evidence type="ECO:0000256" key="3">
    <source>
        <dbReference type="ARBA" id="ARBA00022729"/>
    </source>
</evidence>
<dbReference type="STRING" id="1307839.L21SP5_02194"/>
<dbReference type="EMBL" id="CP013118">
    <property type="protein sequence ID" value="ALO15827.1"/>
    <property type="molecule type" value="Genomic_DNA"/>
</dbReference>
<dbReference type="KEGG" id="blq:L21SP5_02194"/>
<organism evidence="5 6">
    <name type="scientific">Salinivirga cyanobacteriivorans</name>
    <dbReference type="NCBI Taxonomy" id="1307839"/>
    <lineage>
        <taxon>Bacteria</taxon>
        <taxon>Pseudomonadati</taxon>
        <taxon>Bacteroidota</taxon>
        <taxon>Bacteroidia</taxon>
        <taxon>Bacteroidales</taxon>
        <taxon>Salinivirgaceae</taxon>
        <taxon>Salinivirga</taxon>
    </lineage>
</organism>
<dbReference type="OrthoDB" id="9772924at2"/>
<comment type="similarity">
    <text evidence="1">Belongs to the bacterial solute-binding protein 5 family.</text>
</comment>
<dbReference type="GO" id="GO:0015833">
    <property type="term" value="P:peptide transport"/>
    <property type="evidence" value="ECO:0007669"/>
    <property type="project" value="TreeGrafter"/>
</dbReference>
<dbReference type="InterPro" id="IPR039424">
    <property type="entry name" value="SBP_5"/>
</dbReference>
<evidence type="ECO:0000259" key="4">
    <source>
        <dbReference type="Pfam" id="PF00496"/>
    </source>
</evidence>
<dbReference type="PANTHER" id="PTHR30290">
    <property type="entry name" value="PERIPLASMIC BINDING COMPONENT OF ABC TRANSPORTER"/>
    <property type="match status" value="1"/>
</dbReference>
<keyword evidence="2" id="KW-0813">Transport</keyword>
<dbReference type="InterPro" id="IPR000914">
    <property type="entry name" value="SBP_5_dom"/>
</dbReference>
<evidence type="ECO:0000313" key="6">
    <source>
        <dbReference type="Proteomes" id="UP000064893"/>
    </source>
</evidence>
<reference evidence="5 6" key="1">
    <citation type="submission" date="2015-11" db="EMBL/GenBank/DDBJ databases">
        <title>Description and complete genome sequence of a novel strain predominating in hypersaline microbial mats and representing a new family of the Bacteriodetes phylum.</title>
        <authorList>
            <person name="Spring S."/>
            <person name="Bunk B."/>
            <person name="Sproer C."/>
            <person name="Klenk H.-P."/>
        </authorList>
    </citation>
    <scope>NUCLEOTIDE SEQUENCE [LARGE SCALE GENOMIC DNA]</scope>
    <source>
        <strain evidence="5 6">L21-Spi-D4</strain>
    </source>
</reference>
<sequence length="341" mass="39146">MVRFSIILLLVFGFYTCKGPVEHQVKSNHLKFLESNYPGDIFPATINSLEESHLVTQIHDGLIGINPATNKQEGRLAKRWVVNNNHDKIIFHLHDNVYFHDDDCFESKEERLLSASDVKYSLEYTFWHKANSAQGIGLLKDIKGGSEYYDQCRDMEFEPGQLEGIKVKDSLTLIIYLNKSNPAFIYSMVSPDMAILPPEGLRKYGNECTIGCGPFVLDHFNPSTDSVAMFRNALYYKTDKNGKQLPYIDKLTAIFEATPAKSLRLIRDGKADFLLIMKQKYVSEFVEKNIDLFEGNDPELVLEQPKDMESTKIFMLRRSNVKNLHYSGMNFLYLDRVKIAE</sequence>
<keyword evidence="6" id="KW-1185">Reference proteome</keyword>
<dbReference type="Gene3D" id="3.40.190.10">
    <property type="entry name" value="Periplasmic binding protein-like II"/>
    <property type="match status" value="1"/>
</dbReference>
<dbReference type="Proteomes" id="UP000064893">
    <property type="component" value="Chromosome"/>
</dbReference>
<dbReference type="RefSeq" id="WP_057953252.1">
    <property type="nucleotide sequence ID" value="NZ_CP013118.1"/>
</dbReference>
<accession>A0A0S2I0E4</accession>
<dbReference type="SUPFAM" id="SSF53850">
    <property type="entry name" value="Periplasmic binding protein-like II"/>
    <property type="match status" value="1"/>
</dbReference>
<dbReference type="GO" id="GO:1904680">
    <property type="term" value="F:peptide transmembrane transporter activity"/>
    <property type="evidence" value="ECO:0007669"/>
    <property type="project" value="TreeGrafter"/>
</dbReference>
<dbReference type="Pfam" id="PF00496">
    <property type="entry name" value="SBP_bac_5"/>
    <property type="match status" value="1"/>
</dbReference>
<protein>
    <submittedName>
        <fullName evidence="5">Antimicrobial peptide ABC transporter periplasmic binding protein SapA</fullName>
    </submittedName>
</protein>
<evidence type="ECO:0000256" key="2">
    <source>
        <dbReference type="ARBA" id="ARBA00022448"/>
    </source>
</evidence>
<feature type="domain" description="Solute-binding protein family 5" evidence="4">
    <location>
        <begin position="73"/>
        <end position="287"/>
    </location>
</feature>
<proteinExistence type="inferred from homology"/>